<protein>
    <submittedName>
        <fullName evidence="2">Uncharacterized protein</fullName>
    </submittedName>
</protein>
<evidence type="ECO:0000256" key="1">
    <source>
        <dbReference type="SAM" id="Phobius"/>
    </source>
</evidence>
<dbReference type="AlphaFoldDB" id="A0AAV4PFF6"/>
<dbReference type="EMBL" id="BPLR01004502">
    <property type="protein sequence ID" value="GIX95374.1"/>
    <property type="molecule type" value="Genomic_DNA"/>
</dbReference>
<gene>
    <name evidence="2" type="ORF">CEXT_669821</name>
</gene>
<accession>A0AAV4PFF6</accession>
<keyword evidence="3" id="KW-1185">Reference proteome</keyword>
<keyword evidence="1" id="KW-0472">Membrane</keyword>
<evidence type="ECO:0000313" key="2">
    <source>
        <dbReference type="EMBL" id="GIX95374.1"/>
    </source>
</evidence>
<comment type="caution">
    <text evidence="2">The sequence shown here is derived from an EMBL/GenBank/DDBJ whole genome shotgun (WGS) entry which is preliminary data.</text>
</comment>
<dbReference type="Proteomes" id="UP001054945">
    <property type="component" value="Unassembled WGS sequence"/>
</dbReference>
<proteinExistence type="predicted"/>
<reference evidence="2 3" key="1">
    <citation type="submission" date="2021-06" db="EMBL/GenBank/DDBJ databases">
        <title>Caerostris extrusa draft genome.</title>
        <authorList>
            <person name="Kono N."/>
            <person name="Arakawa K."/>
        </authorList>
    </citation>
    <scope>NUCLEOTIDE SEQUENCE [LARGE SCALE GENOMIC DNA]</scope>
</reference>
<keyword evidence="1" id="KW-0812">Transmembrane</keyword>
<evidence type="ECO:0000313" key="3">
    <source>
        <dbReference type="Proteomes" id="UP001054945"/>
    </source>
</evidence>
<keyword evidence="1" id="KW-1133">Transmembrane helix</keyword>
<sequence>MKCKCLFFVCGKQEILMSGKAFVYVKHQIFLKTEECTERKGIVWCYQIAPYKTSASKRPTIKSEKVISSLFHLVFRAALPHFRKMKFLHAFLLLTLLAGILAVSLAESMPAEEEAFSELSREER</sequence>
<feature type="transmembrane region" description="Helical" evidence="1">
    <location>
        <begin position="87"/>
        <end position="106"/>
    </location>
</feature>
<organism evidence="2 3">
    <name type="scientific">Caerostris extrusa</name>
    <name type="common">Bark spider</name>
    <name type="synonym">Caerostris bankana</name>
    <dbReference type="NCBI Taxonomy" id="172846"/>
    <lineage>
        <taxon>Eukaryota</taxon>
        <taxon>Metazoa</taxon>
        <taxon>Ecdysozoa</taxon>
        <taxon>Arthropoda</taxon>
        <taxon>Chelicerata</taxon>
        <taxon>Arachnida</taxon>
        <taxon>Araneae</taxon>
        <taxon>Araneomorphae</taxon>
        <taxon>Entelegynae</taxon>
        <taxon>Araneoidea</taxon>
        <taxon>Araneidae</taxon>
        <taxon>Caerostris</taxon>
    </lineage>
</organism>
<name>A0AAV4PFF6_CAEEX</name>